<dbReference type="AlphaFoldDB" id="A0A1Y1QCQ9"/>
<accession>A0A1Y1QCQ9</accession>
<name>A0A1Y1QCQ9_9GAMM</name>
<dbReference type="PANTHER" id="PTHR33973">
    <property type="entry name" value="OS07G0153300 PROTEIN"/>
    <property type="match status" value="1"/>
</dbReference>
<dbReference type="Proteomes" id="UP000192491">
    <property type="component" value="Unassembled WGS sequence"/>
</dbReference>
<evidence type="ECO:0008006" key="3">
    <source>
        <dbReference type="Google" id="ProtNLM"/>
    </source>
</evidence>
<organism evidence="1 2">
    <name type="scientific">Thiothrix lacustris</name>
    <dbReference type="NCBI Taxonomy" id="525917"/>
    <lineage>
        <taxon>Bacteria</taxon>
        <taxon>Pseudomonadati</taxon>
        <taxon>Pseudomonadota</taxon>
        <taxon>Gammaproteobacteria</taxon>
        <taxon>Thiotrichales</taxon>
        <taxon>Thiotrichaceae</taxon>
        <taxon>Thiothrix</taxon>
    </lineage>
</organism>
<evidence type="ECO:0000313" key="2">
    <source>
        <dbReference type="Proteomes" id="UP000192491"/>
    </source>
</evidence>
<evidence type="ECO:0000313" key="1">
    <source>
        <dbReference type="EMBL" id="OQX02715.1"/>
    </source>
</evidence>
<dbReference type="InterPro" id="IPR010775">
    <property type="entry name" value="DUF1365"/>
</dbReference>
<gene>
    <name evidence="1" type="ORF">BWK73_41850</name>
</gene>
<comment type="caution">
    <text evidence="1">The sequence shown here is derived from an EMBL/GenBank/DDBJ whole genome shotgun (WGS) entry which is preliminary data.</text>
</comment>
<dbReference type="STRING" id="1123401.GCA_000621325_03523"/>
<dbReference type="PANTHER" id="PTHR33973:SF4">
    <property type="entry name" value="OS07G0153300 PROTEIN"/>
    <property type="match status" value="1"/>
</dbReference>
<reference evidence="1 2" key="1">
    <citation type="submission" date="2017-01" db="EMBL/GenBank/DDBJ databases">
        <title>Novel large sulfur bacteria in the metagenomes of groundwater-fed chemosynthetic microbial mats in the Lake Huron basin.</title>
        <authorList>
            <person name="Sharrar A.M."/>
            <person name="Flood B.E."/>
            <person name="Bailey J.V."/>
            <person name="Jones D.S."/>
            <person name="Biddanda B."/>
            <person name="Ruberg S.A."/>
            <person name="Marcus D.N."/>
            <person name="Dick G.J."/>
        </authorList>
    </citation>
    <scope>NUCLEOTIDE SEQUENCE [LARGE SCALE GENOMIC DNA]</scope>
    <source>
        <strain evidence="1">A8</strain>
    </source>
</reference>
<protein>
    <recommendedName>
        <fullName evidence="3">DUF1365 domain-containing protein</fullName>
    </recommendedName>
</protein>
<sequence length="255" mass="29352">MNTLAAAAVFPSTVMHSRRFPVAYRFSYRVFNLWVDIDRLDEVGRNPLFSINRFNLFSLYQRDHGARDGSGWRGWAEQVLQQQGIAAPVGNIHLLCFPRILGYGFNPLSLWFCHDTAGHLLAVICEVRNTFGEHHHYVLHEHGKALAPIVTGSKQKVFHVSPFVGMQARYEFFIHQPQEKLNILIHEYEGDELMLIASQQGQRLPFTTGVLLRQFAQIPFMTLKVMLLIHWQALKIWLKGGKFYRKPAPPTEDIT</sequence>
<proteinExistence type="predicted"/>
<dbReference type="Pfam" id="PF07103">
    <property type="entry name" value="DUF1365"/>
    <property type="match status" value="1"/>
</dbReference>
<dbReference type="EMBL" id="MTEJ01000462">
    <property type="protein sequence ID" value="OQX02715.1"/>
    <property type="molecule type" value="Genomic_DNA"/>
</dbReference>